<feature type="coiled-coil region" evidence="9">
    <location>
        <begin position="599"/>
        <end position="626"/>
    </location>
</feature>
<keyword evidence="6" id="KW-0333">Golgi apparatus</keyword>
<keyword evidence="7" id="KW-0472">Membrane</keyword>
<evidence type="ECO:0000256" key="3">
    <source>
        <dbReference type="ARBA" id="ARBA00020977"/>
    </source>
</evidence>
<evidence type="ECO:0000256" key="4">
    <source>
        <dbReference type="ARBA" id="ARBA00022448"/>
    </source>
</evidence>
<evidence type="ECO:0000256" key="6">
    <source>
        <dbReference type="ARBA" id="ARBA00023034"/>
    </source>
</evidence>
<evidence type="ECO:0000256" key="9">
    <source>
        <dbReference type="SAM" id="Coils"/>
    </source>
</evidence>
<dbReference type="GO" id="GO:0007030">
    <property type="term" value="P:Golgi organization"/>
    <property type="evidence" value="ECO:0007669"/>
    <property type="project" value="InterPro"/>
</dbReference>
<dbReference type="EMBL" id="OU963866">
    <property type="protein sequence ID" value="CAH0390679.1"/>
    <property type="molecule type" value="Genomic_DNA"/>
</dbReference>
<evidence type="ECO:0000313" key="12">
    <source>
        <dbReference type="EMBL" id="CAH0390679.1"/>
    </source>
</evidence>
<evidence type="ECO:0000256" key="8">
    <source>
        <dbReference type="ARBA" id="ARBA00031344"/>
    </source>
</evidence>
<evidence type="ECO:0000259" key="10">
    <source>
        <dbReference type="Pfam" id="PF06148"/>
    </source>
</evidence>
<evidence type="ECO:0000256" key="7">
    <source>
        <dbReference type="ARBA" id="ARBA00023136"/>
    </source>
</evidence>
<keyword evidence="13" id="KW-1185">Reference proteome</keyword>
<evidence type="ECO:0000256" key="5">
    <source>
        <dbReference type="ARBA" id="ARBA00022927"/>
    </source>
</evidence>
<dbReference type="PANTHER" id="PTHR12961">
    <property type="entry name" value="CONSERVED OLIGOMERIC GOLGI COMPLEX COMPONENT 2"/>
    <property type="match status" value="1"/>
</dbReference>
<sequence>MHLLIMSSSHLSADLCFNHNDFIQDSFSVDQFLQDHRKKANLEMMRDDLGIYLKILRSSMIELINQDYADFVNLSSNLIALDKSISTIQEPLETLSSKILETKFVLDKTIEDIEALVGKKKCLAAKKESLRNFSKMQNAAYKLEKLLNTENLSTILLTRAATEYSWLNCYSKKCQSHITKDFQQLQDKISDSLLSHLNRLFLEAFKNGESQLDVLKISLNLFVTLGKSDVVENLIRTQIVSPAMDKLISEDSLLSDPCGLEGLYSRVVAFIDNDLKYILQLTRPTKDPPIIKGFNIMCNSVWPEVDQCLELRLKTIYAPGNPDVFHQRYSETMHFLNELEHRCGNEGTVKALRSQSQYQAFLQKWNLSVYFQLRFQQIATQLENLLIDREKYTTIISTSRSPHLTVTNTVWLCINQCWAPNIFIMELAHRFWKLSLQIISRFCSWITSALKETALPSASLSNSQFQSYLYSDCEFLISSLPELQDLAKLKLVDQTSEEVLILINSSIADTEDLLKACLVQISKSVIEEIAELSLPHVRSVSDTPRLFRRTNRENPKSPCSYVNAILGPPTTFLRDYPHHAQLWLAKILSLITVQYFKQVEDVLKSVQKTEESLRRLKQIRERTTGESRSSGGDDEKIRQQLLIDVTAYCKAIEQLGLKTTDVEKLPELLNMVTIEVKPSK</sequence>
<comment type="similarity">
    <text evidence="2">Belongs to the COG2 family.</text>
</comment>
<dbReference type="InterPro" id="IPR024602">
    <property type="entry name" value="COG_su2_N"/>
</dbReference>
<evidence type="ECO:0000313" key="13">
    <source>
        <dbReference type="Proteomes" id="UP001152759"/>
    </source>
</evidence>
<keyword evidence="4" id="KW-0813">Transport</keyword>
<dbReference type="GO" id="GO:0006891">
    <property type="term" value="P:intra-Golgi vesicle-mediated transport"/>
    <property type="evidence" value="ECO:0007669"/>
    <property type="project" value="TreeGrafter"/>
</dbReference>
<dbReference type="PANTHER" id="PTHR12961:SF0">
    <property type="entry name" value="CONSERVED OLIGOMERIC GOLGI COMPLEX SUBUNIT 2"/>
    <property type="match status" value="1"/>
</dbReference>
<keyword evidence="9" id="KW-0175">Coiled coil</keyword>
<dbReference type="InterPro" id="IPR009316">
    <property type="entry name" value="COG2"/>
</dbReference>
<evidence type="ECO:0000259" key="11">
    <source>
        <dbReference type="Pfam" id="PF12022"/>
    </source>
</evidence>
<comment type="subcellular location">
    <subcellularLocation>
        <location evidence="1">Golgi apparatus membrane</location>
        <topology evidence="1">Peripheral membrane protein</topology>
    </subcellularLocation>
</comment>
<proteinExistence type="inferred from homology"/>
<dbReference type="GO" id="GO:0000139">
    <property type="term" value="C:Golgi membrane"/>
    <property type="evidence" value="ECO:0007669"/>
    <property type="project" value="UniProtKB-SubCell"/>
</dbReference>
<accession>A0A9P0AGH7</accession>
<protein>
    <recommendedName>
        <fullName evidence="3">Conserved oligomeric Golgi complex subunit 2</fullName>
    </recommendedName>
    <alternativeName>
        <fullName evidence="8">Component of oligomeric Golgi complex 2</fullName>
    </alternativeName>
</protein>
<dbReference type="AlphaFoldDB" id="A0A9P0AGH7"/>
<dbReference type="Proteomes" id="UP001152759">
    <property type="component" value="Chromosome 5"/>
</dbReference>
<name>A0A9P0AGH7_BEMTA</name>
<dbReference type="KEGG" id="btab:109040786"/>
<evidence type="ECO:0000256" key="1">
    <source>
        <dbReference type="ARBA" id="ARBA00004395"/>
    </source>
</evidence>
<dbReference type="Pfam" id="PF12022">
    <property type="entry name" value="COG2_C"/>
    <property type="match status" value="1"/>
</dbReference>
<organism evidence="12 13">
    <name type="scientific">Bemisia tabaci</name>
    <name type="common">Sweetpotato whitefly</name>
    <name type="synonym">Aleurodes tabaci</name>
    <dbReference type="NCBI Taxonomy" id="7038"/>
    <lineage>
        <taxon>Eukaryota</taxon>
        <taxon>Metazoa</taxon>
        <taxon>Ecdysozoa</taxon>
        <taxon>Arthropoda</taxon>
        <taxon>Hexapoda</taxon>
        <taxon>Insecta</taxon>
        <taxon>Pterygota</taxon>
        <taxon>Neoptera</taxon>
        <taxon>Paraneoptera</taxon>
        <taxon>Hemiptera</taxon>
        <taxon>Sternorrhyncha</taxon>
        <taxon>Aleyrodoidea</taxon>
        <taxon>Aleyrodidae</taxon>
        <taxon>Aleyrodinae</taxon>
        <taxon>Bemisia</taxon>
    </lineage>
</organism>
<dbReference type="GO" id="GO:0015031">
    <property type="term" value="P:protein transport"/>
    <property type="evidence" value="ECO:0007669"/>
    <property type="project" value="UniProtKB-KW"/>
</dbReference>
<keyword evidence="5" id="KW-0653">Protein transport</keyword>
<reference evidence="12" key="1">
    <citation type="submission" date="2021-12" db="EMBL/GenBank/DDBJ databases">
        <authorList>
            <person name="King R."/>
        </authorList>
    </citation>
    <scope>NUCLEOTIDE SEQUENCE</scope>
</reference>
<dbReference type="Pfam" id="PF06148">
    <property type="entry name" value="COG2_N"/>
    <property type="match status" value="1"/>
</dbReference>
<feature type="domain" description="COG complex component COG2 C-terminal" evidence="11">
    <location>
        <begin position="363"/>
        <end position="645"/>
    </location>
</feature>
<gene>
    <name evidence="12" type="ORF">BEMITA_LOCUS9381</name>
</gene>
<dbReference type="GO" id="GO:0017119">
    <property type="term" value="C:Golgi transport complex"/>
    <property type="evidence" value="ECO:0007669"/>
    <property type="project" value="TreeGrafter"/>
</dbReference>
<evidence type="ECO:0000256" key="2">
    <source>
        <dbReference type="ARBA" id="ARBA00007603"/>
    </source>
</evidence>
<feature type="domain" description="Conserved oligomeric Golgi complex subunit 2 N-terminal" evidence="10">
    <location>
        <begin position="15"/>
        <end position="88"/>
    </location>
</feature>
<dbReference type="InterPro" id="IPR024603">
    <property type="entry name" value="COG_complex_COG2_C"/>
</dbReference>